<accession>A0A1H6MMF0</accession>
<dbReference type="OrthoDB" id="6192994at2"/>
<dbReference type="PANTHER" id="PTHR45632:SF3">
    <property type="entry name" value="KELCH-LIKE PROTEIN 32"/>
    <property type="match status" value="1"/>
</dbReference>
<sequence length="355" mass="38501">MLLKSISYLSSVAAAATCVAVSATTLPDLPEPVSNNAVASTTVRGKTYIASFMGLGPGKQHSDIHNKVWMHTVGEFNWQSLPAVPSTQKVSGRIAASAVALNSNFFVFGGFSVNADGSEQTAVDSYRIDPITKRYTKLNDMPVPVDDAVALTYQNRYIYLVSGWSDHGNVNLVQVFDNFTQRWSQATPFPGKPVFGLAGAMTGNQMLICDGVALEYYADKKREYKSEPACYLGTVGSNANQIDWRLIDHPTGTARYRMAGINTKVEGKDMLVFIGGSTNPYNYNGIGYNGAASEPNSKVWVFSPGEKRWLKAADSTPIMDLRSLIEIDGEIYSVGGMTGGQQVSGKLIKHPIKLQ</sequence>
<dbReference type="EMBL" id="FNXF01000012">
    <property type="protein sequence ID" value="SEI02978.1"/>
    <property type="molecule type" value="Genomic_DNA"/>
</dbReference>
<keyword evidence="1" id="KW-0880">Kelch repeat</keyword>
<evidence type="ECO:0000256" key="1">
    <source>
        <dbReference type="ARBA" id="ARBA00022441"/>
    </source>
</evidence>
<evidence type="ECO:0000256" key="3">
    <source>
        <dbReference type="SAM" id="SignalP"/>
    </source>
</evidence>
<dbReference type="PANTHER" id="PTHR45632">
    <property type="entry name" value="LD33804P"/>
    <property type="match status" value="1"/>
</dbReference>
<reference evidence="5" key="1">
    <citation type="submission" date="2016-10" db="EMBL/GenBank/DDBJ databases">
        <authorList>
            <person name="Varghese N."/>
            <person name="Submissions S."/>
        </authorList>
    </citation>
    <scope>NUCLEOTIDE SEQUENCE [LARGE SCALE GENOMIC DNA]</scope>
    <source>
        <strain evidence="5">DSM 17616</strain>
    </source>
</reference>
<dbReference type="InterPro" id="IPR015915">
    <property type="entry name" value="Kelch-typ_b-propeller"/>
</dbReference>
<name>A0A1H6MMF0_9GAMM</name>
<dbReference type="STRING" id="173990.SAMN05660691_02920"/>
<evidence type="ECO:0000256" key="2">
    <source>
        <dbReference type="ARBA" id="ARBA00022737"/>
    </source>
</evidence>
<dbReference type="Proteomes" id="UP000199371">
    <property type="component" value="Unassembled WGS sequence"/>
</dbReference>
<evidence type="ECO:0000313" key="5">
    <source>
        <dbReference type="Proteomes" id="UP000199371"/>
    </source>
</evidence>
<keyword evidence="2" id="KW-0677">Repeat</keyword>
<gene>
    <name evidence="4" type="ORF">SAMN05660691_02920</name>
</gene>
<dbReference type="RefSeq" id="WP_092794920.1">
    <property type="nucleotide sequence ID" value="NZ_FNXF01000012.1"/>
</dbReference>
<dbReference type="AlphaFoldDB" id="A0A1H6MMF0"/>
<keyword evidence="3" id="KW-0732">Signal</keyword>
<proteinExistence type="predicted"/>
<keyword evidence="5" id="KW-1185">Reference proteome</keyword>
<organism evidence="4 5">
    <name type="scientific">Rheinheimera pacifica</name>
    <dbReference type="NCBI Taxonomy" id="173990"/>
    <lineage>
        <taxon>Bacteria</taxon>
        <taxon>Pseudomonadati</taxon>
        <taxon>Pseudomonadota</taxon>
        <taxon>Gammaproteobacteria</taxon>
        <taxon>Chromatiales</taxon>
        <taxon>Chromatiaceae</taxon>
        <taxon>Rheinheimera</taxon>
    </lineage>
</organism>
<feature type="signal peptide" evidence="3">
    <location>
        <begin position="1"/>
        <end position="23"/>
    </location>
</feature>
<feature type="chain" id="PRO_5011525132" evidence="3">
    <location>
        <begin position="24"/>
        <end position="355"/>
    </location>
</feature>
<dbReference type="SUPFAM" id="SSF117281">
    <property type="entry name" value="Kelch motif"/>
    <property type="match status" value="1"/>
</dbReference>
<protein>
    <submittedName>
        <fullName evidence="4">N-acetylneuraminic acid mutarotase</fullName>
    </submittedName>
</protein>
<evidence type="ECO:0000313" key="4">
    <source>
        <dbReference type="EMBL" id="SEI02978.1"/>
    </source>
</evidence>
<dbReference type="Gene3D" id="2.120.10.80">
    <property type="entry name" value="Kelch-type beta propeller"/>
    <property type="match status" value="1"/>
</dbReference>